<dbReference type="Pfam" id="PF04229">
    <property type="entry name" value="GrpB"/>
    <property type="match status" value="1"/>
</dbReference>
<dbReference type="InterPro" id="IPR016181">
    <property type="entry name" value="Acyl_CoA_acyltransferase"/>
</dbReference>
<dbReference type="CDD" id="cd04301">
    <property type="entry name" value="NAT_SF"/>
    <property type="match status" value="1"/>
</dbReference>
<accession>A0ABS4XFF1</accession>
<evidence type="ECO:0000259" key="1">
    <source>
        <dbReference type="PROSITE" id="PS51186"/>
    </source>
</evidence>
<protein>
    <submittedName>
        <fullName evidence="2">GrpB-like predicted nucleotidyltransferase (UPF0157 family)/GNAT superfamily N-acetyltransferase</fullName>
    </submittedName>
</protein>
<evidence type="ECO:0000313" key="3">
    <source>
        <dbReference type="Proteomes" id="UP001296993"/>
    </source>
</evidence>
<dbReference type="RefSeq" id="WP_209998884.1">
    <property type="nucleotide sequence ID" value="NZ_BAAAJY010000005.1"/>
</dbReference>
<dbReference type="SUPFAM" id="SSF81301">
    <property type="entry name" value="Nucleotidyltransferase"/>
    <property type="match status" value="1"/>
</dbReference>
<dbReference type="PANTHER" id="PTHR34822:SF1">
    <property type="entry name" value="GRPB FAMILY PROTEIN"/>
    <property type="match status" value="1"/>
</dbReference>
<dbReference type="Pfam" id="PF13508">
    <property type="entry name" value="Acetyltransf_7"/>
    <property type="match status" value="1"/>
</dbReference>
<dbReference type="EMBL" id="JAGIOF010000001">
    <property type="protein sequence ID" value="MBP2387056.1"/>
    <property type="molecule type" value="Genomic_DNA"/>
</dbReference>
<gene>
    <name evidence="2" type="ORF">JOF47_002567</name>
</gene>
<dbReference type="Gene3D" id="3.30.460.10">
    <property type="entry name" value="Beta Polymerase, domain 2"/>
    <property type="match status" value="1"/>
</dbReference>
<dbReference type="PROSITE" id="PS51186">
    <property type="entry name" value="GNAT"/>
    <property type="match status" value="1"/>
</dbReference>
<dbReference type="Proteomes" id="UP001296993">
    <property type="component" value="Unassembled WGS sequence"/>
</dbReference>
<reference evidence="2 3" key="1">
    <citation type="submission" date="2021-03" db="EMBL/GenBank/DDBJ databases">
        <title>Sequencing the genomes of 1000 actinobacteria strains.</title>
        <authorList>
            <person name="Klenk H.-P."/>
        </authorList>
    </citation>
    <scope>NUCLEOTIDE SEQUENCE [LARGE SCALE GENOMIC DNA]</scope>
    <source>
        <strain evidence="2 3">DSM 15797</strain>
    </source>
</reference>
<dbReference type="InterPro" id="IPR000182">
    <property type="entry name" value="GNAT_dom"/>
</dbReference>
<sequence length="341" mass="36879">MTTPEIIGTSGAGFATNPAFRALLTDASDATGADLDALLGQIADMELLVVPGPQGDPQALVVYRRLDAYAVEIEYLAVAPAVRRQGVARALVNRVQALEAAMVVARTDDDAIGFYRDSGFQCSASATDPRWPDRQRYICVLPHVPLVRNPETDSSSVEWVNGSPAPVQVAVVEPRESWTDDFAALAGRIRSALGPKAVSVEHLGSTSVPGLLAKPVIDVVLAVDDPAAEADYVPDLEAAGFALRLREPRWYAHRLLVAAEGNGLPAVNLHVFAPGCPETSRMRAYRDWLRRHPADREAYARIKRSAAHEVNARGGGMGLVMDYNAVKEPFIRDLYAKIYAD</sequence>
<organism evidence="2 3">
    <name type="scientific">Paeniglutamicibacter kerguelensis</name>
    <dbReference type="NCBI Taxonomy" id="254788"/>
    <lineage>
        <taxon>Bacteria</taxon>
        <taxon>Bacillati</taxon>
        <taxon>Actinomycetota</taxon>
        <taxon>Actinomycetes</taxon>
        <taxon>Micrococcales</taxon>
        <taxon>Micrococcaceae</taxon>
        <taxon>Paeniglutamicibacter</taxon>
    </lineage>
</organism>
<dbReference type="PANTHER" id="PTHR34822">
    <property type="entry name" value="GRPB DOMAIN PROTEIN (AFU_ORTHOLOGUE AFUA_1G01530)"/>
    <property type="match status" value="1"/>
</dbReference>
<dbReference type="InterPro" id="IPR043519">
    <property type="entry name" value="NT_sf"/>
</dbReference>
<feature type="domain" description="N-acetyltransferase" evidence="1">
    <location>
        <begin position="1"/>
        <end position="151"/>
    </location>
</feature>
<proteinExistence type="predicted"/>
<dbReference type="InterPro" id="IPR007344">
    <property type="entry name" value="GrpB/CoaE"/>
</dbReference>
<dbReference type="SUPFAM" id="SSF55729">
    <property type="entry name" value="Acyl-CoA N-acyltransferases (Nat)"/>
    <property type="match status" value="1"/>
</dbReference>
<keyword evidence="3" id="KW-1185">Reference proteome</keyword>
<comment type="caution">
    <text evidence="2">The sequence shown here is derived from an EMBL/GenBank/DDBJ whole genome shotgun (WGS) entry which is preliminary data.</text>
</comment>
<dbReference type="Gene3D" id="3.40.630.30">
    <property type="match status" value="1"/>
</dbReference>
<evidence type="ECO:0000313" key="2">
    <source>
        <dbReference type="EMBL" id="MBP2387056.1"/>
    </source>
</evidence>
<name>A0ABS4XFF1_9MICC</name>